<reference evidence="1 2" key="1">
    <citation type="submission" date="2019-04" db="EMBL/GenBank/DDBJ databases">
        <title>An improved genome assembly and genetic linkage map for asparagus bean, Vigna unguiculata ssp. sesquipedialis.</title>
        <authorList>
            <person name="Xia Q."/>
            <person name="Zhang R."/>
            <person name="Dong Y."/>
        </authorList>
    </citation>
    <scope>NUCLEOTIDE SEQUENCE [LARGE SCALE GENOMIC DNA]</scope>
    <source>
        <tissue evidence="1">Leaf</tissue>
    </source>
</reference>
<name>A0A4D6LHQ0_VIGUN</name>
<gene>
    <name evidence="1" type="ORF">DEO72_LG3g2224</name>
</gene>
<evidence type="ECO:0000313" key="2">
    <source>
        <dbReference type="Proteomes" id="UP000501690"/>
    </source>
</evidence>
<dbReference type="AlphaFoldDB" id="A0A4D6LHQ0"/>
<sequence length="107" mass="12747">MALKETWKGGTTNQNQRWSWVQDEKRATVVLGWRRMQRWQLQYHWVLDQQWGRRLTMAVAASTVAATARERKASTVVCNDDVSDKVCRRQREEIEQWSQRGKVKNEK</sequence>
<proteinExistence type="predicted"/>
<protein>
    <submittedName>
        <fullName evidence="1">Uncharacterized protein</fullName>
    </submittedName>
</protein>
<evidence type="ECO:0000313" key="1">
    <source>
        <dbReference type="EMBL" id="QCD87684.1"/>
    </source>
</evidence>
<accession>A0A4D6LHQ0</accession>
<organism evidence="1 2">
    <name type="scientific">Vigna unguiculata</name>
    <name type="common">Cowpea</name>
    <dbReference type="NCBI Taxonomy" id="3917"/>
    <lineage>
        <taxon>Eukaryota</taxon>
        <taxon>Viridiplantae</taxon>
        <taxon>Streptophyta</taxon>
        <taxon>Embryophyta</taxon>
        <taxon>Tracheophyta</taxon>
        <taxon>Spermatophyta</taxon>
        <taxon>Magnoliopsida</taxon>
        <taxon>eudicotyledons</taxon>
        <taxon>Gunneridae</taxon>
        <taxon>Pentapetalae</taxon>
        <taxon>rosids</taxon>
        <taxon>fabids</taxon>
        <taxon>Fabales</taxon>
        <taxon>Fabaceae</taxon>
        <taxon>Papilionoideae</taxon>
        <taxon>50 kb inversion clade</taxon>
        <taxon>NPAAA clade</taxon>
        <taxon>indigoferoid/millettioid clade</taxon>
        <taxon>Phaseoleae</taxon>
        <taxon>Vigna</taxon>
    </lineage>
</organism>
<dbReference type="Proteomes" id="UP000501690">
    <property type="component" value="Linkage Group LG3"/>
</dbReference>
<dbReference type="EMBL" id="CP039347">
    <property type="protein sequence ID" value="QCD87684.1"/>
    <property type="molecule type" value="Genomic_DNA"/>
</dbReference>
<keyword evidence="2" id="KW-1185">Reference proteome</keyword>